<sequence>MKKRSKPEVPSASVQIALELLRSQLVDLEAVAHAAEDALQYLPFVPRQPAEAGEEAAEAAPPASAQKASAQKASAQEASAQEASAQEASAQKASAQEASAQKASGPGRSYTDAHLGVGRLHAMVVATAAASRLVLEEADGLIKQMHKMRKLLAGVDGNGSSRAGENWQPELLYPEVIKFPNDRRESA</sequence>
<dbReference type="HOGENOM" id="CLU_1445801_0_0_7"/>
<proteinExistence type="predicted"/>
<evidence type="ECO:0000313" key="3">
    <source>
        <dbReference type="Proteomes" id="UP000001880"/>
    </source>
</evidence>
<feature type="region of interest" description="Disordered" evidence="1">
    <location>
        <begin position="49"/>
        <end position="110"/>
    </location>
</feature>
<name>D0LK83_HALO1</name>
<dbReference type="AlphaFoldDB" id="D0LK83"/>
<accession>D0LK83</accession>
<keyword evidence="3" id="KW-1185">Reference proteome</keyword>
<organism evidence="2 3">
    <name type="scientific">Haliangium ochraceum (strain DSM 14365 / JCM 11303 / SMP-2)</name>
    <dbReference type="NCBI Taxonomy" id="502025"/>
    <lineage>
        <taxon>Bacteria</taxon>
        <taxon>Pseudomonadati</taxon>
        <taxon>Myxococcota</taxon>
        <taxon>Polyangia</taxon>
        <taxon>Haliangiales</taxon>
        <taxon>Kofleriaceae</taxon>
        <taxon>Haliangium</taxon>
    </lineage>
</organism>
<evidence type="ECO:0000313" key="2">
    <source>
        <dbReference type="EMBL" id="ACY13117.1"/>
    </source>
</evidence>
<dbReference type="RefSeq" id="WP_012825744.1">
    <property type="nucleotide sequence ID" value="NC_013440.1"/>
</dbReference>
<dbReference type="Proteomes" id="UP000001880">
    <property type="component" value="Chromosome"/>
</dbReference>
<dbReference type="EMBL" id="CP001804">
    <property type="protein sequence ID" value="ACY13117.1"/>
    <property type="molecule type" value="Genomic_DNA"/>
</dbReference>
<protein>
    <submittedName>
        <fullName evidence="2">Uncharacterized protein</fullName>
    </submittedName>
</protein>
<evidence type="ECO:0000256" key="1">
    <source>
        <dbReference type="SAM" id="MobiDB-lite"/>
    </source>
</evidence>
<gene>
    <name evidence="2" type="ordered locus">Hoch_0477</name>
</gene>
<feature type="compositionally biased region" description="Low complexity" evidence="1">
    <location>
        <begin position="58"/>
        <end position="104"/>
    </location>
</feature>
<reference evidence="2 3" key="1">
    <citation type="journal article" date="2010" name="Stand. Genomic Sci.">
        <title>Complete genome sequence of Haliangium ochraceum type strain (SMP-2).</title>
        <authorList>
            <consortium name="US DOE Joint Genome Institute (JGI-PGF)"/>
            <person name="Ivanova N."/>
            <person name="Daum C."/>
            <person name="Lang E."/>
            <person name="Abt B."/>
            <person name="Kopitz M."/>
            <person name="Saunders E."/>
            <person name="Lapidus A."/>
            <person name="Lucas S."/>
            <person name="Glavina Del Rio T."/>
            <person name="Nolan M."/>
            <person name="Tice H."/>
            <person name="Copeland A."/>
            <person name="Cheng J.F."/>
            <person name="Chen F."/>
            <person name="Bruce D."/>
            <person name="Goodwin L."/>
            <person name="Pitluck S."/>
            <person name="Mavromatis K."/>
            <person name="Pati A."/>
            <person name="Mikhailova N."/>
            <person name="Chen A."/>
            <person name="Palaniappan K."/>
            <person name="Land M."/>
            <person name="Hauser L."/>
            <person name="Chang Y.J."/>
            <person name="Jeffries C.D."/>
            <person name="Detter J.C."/>
            <person name="Brettin T."/>
            <person name="Rohde M."/>
            <person name="Goker M."/>
            <person name="Bristow J."/>
            <person name="Markowitz V."/>
            <person name="Eisen J.A."/>
            <person name="Hugenholtz P."/>
            <person name="Kyrpides N.C."/>
            <person name="Klenk H.P."/>
        </authorList>
    </citation>
    <scope>NUCLEOTIDE SEQUENCE [LARGE SCALE GENOMIC DNA]</scope>
    <source>
        <strain evidence="3">DSM 14365 / CIP 107738 / JCM 11303 / AJ 13395 / SMP-2</strain>
    </source>
</reference>
<dbReference type="KEGG" id="hoh:Hoch_0477"/>